<name>A0AAP9KSA4_9GAMM</name>
<dbReference type="EMBL" id="JAUOOM010000008">
    <property type="protein sequence ID" value="MDO6406929.1"/>
    <property type="molecule type" value="Genomic_DNA"/>
</dbReference>
<evidence type="ECO:0000313" key="4">
    <source>
        <dbReference type="Proteomes" id="UP001171299"/>
    </source>
</evidence>
<evidence type="ECO:0000313" key="3">
    <source>
        <dbReference type="Proteomes" id="UP000424872"/>
    </source>
</evidence>
<reference evidence="3" key="1">
    <citation type="submission" date="2017-11" db="EMBL/GenBank/DDBJ databases">
        <title>Genome sequence of Pantoea sp. MSR2.</title>
        <authorList>
            <person name="Nascimento F.X."/>
        </authorList>
    </citation>
    <scope>NUCLEOTIDE SEQUENCE [LARGE SCALE GENOMIC DNA]</scope>
    <source>
        <strain evidence="3">MSR2</strain>
        <plasmid evidence="3">pmsr2d</plasmid>
    </source>
</reference>
<protein>
    <submittedName>
        <fullName evidence="1">DUF2625 domain-containing protein</fullName>
    </submittedName>
</protein>
<dbReference type="EMBL" id="CP024640">
    <property type="protein sequence ID" value="QGR09895.1"/>
    <property type="molecule type" value="Genomic_DNA"/>
</dbReference>
<dbReference type="NCBIfam" id="NF008498">
    <property type="entry name" value="PRK11408.1-5"/>
    <property type="match status" value="1"/>
</dbReference>
<sequence>MKGLDELINRQEPGWDSVQQWLTNATNHVDVLVKDNNLAAQALIDLQVTTRSPLGAVVYETGGMLIDGGWLRILGSGHPELPRNPAVWTRILSQRHALQALLIADDVSGGFFALNGGGLGDDQGGIYYFAPDSLIWESLGVGYSGFLAWAFNGDLDTFYQTVRWHGWREEISSLSGNEVYSFFPFLWTEPTLPVTQRKRSRVSIEEHWTLSHELAQDLNQQQI</sequence>
<reference evidence="2" key="2">
    <citation type="journal article" date="2020" name="Environ. Microbiol.">
        <title>The extreme plant-growth-promoting properties of Pantoea phytobeneficialis MSR2 revealed by functional and genomic analysis.</title>
        <authorList>
            <person name="Nascimento F.X."/>
            <person name="Hernandez A.G."/>
            <person name="Glick B.R."/>
            <person name="Rossi M.J."/>
        </authorList>
    </citation>
    <scope>NUCLEOTIDE SEQUENCE</scope>
    <source>
        <strain evidence="2">MSR2</strain>
    </source>
</reference>
<evidence type="ECO:0000313" key="2">
    <source>
        <dbReference type="EMBL" id="QGR09895.1"/>
    </source>
</evidence>
<keyword evidence="4" id="KW-1185">Reference proteome</keyword>
<geneLocation type="plasmid" evidence="2">
    <name>pMSR2D</name>
</geneLocation>
<organism evidence="2 3">
    <name type="scientific">Pantoea phytobeneficialis</name>
    <dbReference type="NCBI Taxonomy" id="2052056"/>
    <lineage>
        <taxon>Bacteria</taxon>
        <taxon>Pseudomonadati</taxon>
        <taxon>Pseudomonadota</taxon>
        <taxon>Gammaproteobacteria</taxon>
        <taxon>Enterobacterales</taxon>
        <taxon>Erwiniaceae</taxon>
        <taxon>Pantoea</taxon>
    </lineage>
</organism>
<dbReference type="RefSeq" id="WP_208727314.1">
    <property type="nucleotide sequence ID" value="NZ_CP024640.1"/>
</dbReference>
<dbReference type="Proteomes" id="UP000424872">
    <property type="component" value="Plasmid pMSR2D"/>
</dbReference>
<dbReference type="AlphaFoldDB" id="A0AAP9KSA4"/>
<accession>A0AAP9KSA4</accession>
<geneLocation type="plasmid" evidence="3">
    <name>pmsr2d</name>
</geneLocation>
<evidence type="ECO:0000313" key="1">
    <source>
        <dbReference type="EMBL" id="MDO6406929.1"/>
    </source>
</evidence>
<dbReference type="InterPro" id="IPR021239">
    <property type="entry name" value="DUF2625"/>
</dbReference>
<dbReference type="KEGG" id="ppho:CTZ24_25875"/>
<dbReference type="Pfam" id="PF10946">
    <property type="entry name" value="DUF2625"/>
    <property type="match status" value="1"/>
</dbReference>
<gene>
    <name evidence="2" type="ORF">CTZ24_25875</name>
    <name evidence="1" type="ORF">Q3404_10090</name>
</gene>
<keyword evidence="2" id="KW-0614">Plasmid</keyword>
<proteinExistence type="predicted"/>
<dbReference type="Proteomes" id="UP001171299">
    <property type="component" value="Unassembled WGS sequence"/>
</dbReference>
<reference evidence="1" key="3">
    <citation type="submission" date="2023-07" db="EMBL/GenBank/DDBJ databases">
        <title>The extreme plant-growth-promoting properties of Pantoea phytobeneficialis PF55 revealed by functional and genomic analysis.</title>
        <authorList>
            <person name="Nascimento F.X."/>
            <person name="Marcio R.J."/>
        </authorList>
    </citation>
    <scope>NUCLEOTIDE SEQUENCE</scope>
    <source>
        <strain evidence="1">PF55</strain>
    </source>
</reference>